<keyword evidence="2" id="KW-0175">Coiled coil</keyword>
<evidence type="ECO:0000259" key="3">
    <source>
        <dbReference type="Pfam" id="PF10145"/>
    </source>
</evidence>
<dbReference type="InterPro" id="IPR010090">
    <property type="entry name" value="Phage_tape_meas"/>
</dbReference>
<sequence>MADLWFKIRADVTELDKAYKRLAEIEKLATNFNAKLSKSEPGGKAFKEISKQLASLEKQYEQTLKKIASLETANQNHTQKETENQRIISQAIKEAVSSEKLKQETSKASIQNSKAQIEAIKLELEELKKKRAFDNDAKKRAVSEEEVTKILNTQVKSIRQAEEQNKRLRIAVKNVVGEDKEANQIRATMNNRIQKNTEFIKRNTDAFVRQKMTIEQYKQEIKQAFTELQKGGNTMNNVKSIANGLSGVLKTKVSGGLSSVRDGVSTMIKGFVGAQAVISGFQKMVDAIKSGVHSIVDFEAANSKLAAILGETKTNINELVYDAKRLGATTRYTASEATALQIELAKLGFSKKEILDSTEYVLKFAQATGAELPEAAALAGASIRMFGATTQETEKYVASMAVATTKSALSFSYLQTAMPIVGPVAKAFNFTIEDTLALLGKLADAGFDASMSATATRNIILNLADANGKLAKELGGNVKTLPEMVEGLVKLRDKGIDLASTLELTDKRSVAAFNAFLSGAEKINTLRDAVTNVEGDLTTMANTMTDNVQGAVLGLSSAWEAFMLSFMNSTGPAKEVIDFFARGLRNIAKELASPDERQSMQNSESISLQKQQMQEFGVIDENLKRLRALYDEKIATGMDANQAEIEAKEEYLQSYRKELEKENKLYEDLQKEKQATQDKYQNASFWKQALFLEKTNHQYEKQIDLQVSGMAQLKGSMFKNESVIDAVQNTQLAPQKTKTYTVKPEFKVSDYVDAYQHVKEIQKAAQSIKDAVIKSEIDIQQQQIDLDEEGSKKQLAQIRLNYDKRYQEILKEERDLLQKLQDEERKQWEKENPDFKKKNIQFTTSITSLSPEDRARFGKEYSLAYQKQEKDTQSLLNNLLAKYRDYDAQRTEIERLGNADIVALQAQRTDANAKEIDRAIKVAQDKIKEGIQQINNTQAEAATKDNDFFKLLFGDVSSMSFGALQNLISQAKQLREYLSGNGDGKGITFISPEQLKTIEKSPAELDKLKKALDKLLGTNKEGSNNKWEGIFKTFKKGFADLKGAKGFKEIAGAIGTISGASSEAAGELSKMFDEMGNTAVADALSGMQQVMSAVSNIGEGFAKGDLVGGIAAAVGEAANFIGQAFAANARHKAALKEIMNEAIAQQREYNILLMQQNLEYEKATTIFGTDAYGKAANAVKVMKEAVEDLKEELAGTTEQKKSQSKDALFKKIFGVSNPQAELKKAYAGLANIEIKTGHKKTGLFGWGKGKDIYSSILDVYPQLVDANGKFDKSLAETIINTRTMSDESKAALQNMIDLAQQAEDAYNELNDYFTDIFGELGSSMSDALVDAFKNGTDAAQAFTDSVSDMLETLAKQMVYSVTLAPLMEKAQSQMIEVMQNTGLSDEQKFNKWTEVLNNLVDDAVNQQGLANRLLEEYQQAAKDKGFDIFGSDSSTSQSSTKKGFATSSQDSIDELNGRFTAGQIAWEETKNQAIEQTALLSSINEKMSAVCITPNVPEPQFNLINTLAVDKTSNPTIDLSGVVTKLEGVITSVTTLGGIVNEMRNTQAAGWGDISEMTDNVGKIAKANPEVVSSLKEIKDNSKKW</sequence>
<keyword evidence="1" id="KW-1188">Viral release from host cell</keyword>
<dbReference type="Pfam" id="PF10145">
    <property type="entry name" value="PhageMin_Tail"/>
    <property type="match status" value="1"/>
</dbReference>
<evidence type="ECO:0000256" key="2">
    <source>
        <dbReference type="SAM" id="Coils"/>
    </source>
</evidence>
<feature type="coiled-coil region" evidence="2">
    <location>
        <begin position="638"/>
        <end position="679"/>
    </location>
</feature>
<dbReference type="Proteomes" id="UP000651085">
    <property type="component" value="Unassembled WGS sequence"/>
</dbReference>
<protein>
    <submittedName>
        <fullName evidence="4">Phage tail tape measure protein</fullName>
    </submittedName>
</protein>
<accession>A0A926IL36</accession>
<dbReference type="PANTHER" id="PTHR37813:SF1">
    <property type="entry name" value="FELS-2 PROPHAGE PROTEIN"/>
    <property type="match status" value="1"/>
</dbReference>
<gene>
    <name evidence="4" type="ORF">H8744_15170</name>
</gene>
<feature type="coiled-coil region" evidence="2">
    <location>
        <begin position="110"/>
        <end position="178"/>
    </location>
</feature>
<organism evidence="4 5">
    <name type="scientific">Jilunia laotingensis</name>
    <dbReference type="NCBI Taxonomy" id="2763675"/>
    <lineage>
        <taxon>Bacteria</taxon>
        <taxon>Pseudomonadati</taxon>
        <taxon>Bacteroidota</taxon>
        <taxon>Bacteroidia</taxon>
        <taxon>Bacteroidales</taxon>
        <taxon>Bacteroidaceae</taxon>
        <taxon>Jilunia</taxon>
    </lineage>
</organism>
<evidence type="ECO:0000313" key="4">
    <source>
        <dbReference type="EMBL" id="MBC8594552.1"/>
    </source>
</evidence>
<feature type="coiled-coil region" evidence="2">
    <location>
        <begin position="15"/>
        <end position="80"/>
    </location>
</feature>
<dbReference type="PANTHER" id="PTHR37813">
    <property type="entry name" value="FELS-2 PROPHAGE PROTEIN"/>
    <property type="match status" value="1"/>
</dbReference>
<name>A0A926IL36_9BACT</name>
<dbReference type="EMBL" id="JACRTF010000001">
    <property type="protein sequence ID" value="MBC8594552.1"/>
    <property type="molecule type" value="Genomic_DNA"/>
</dbReference>
<evidence type="ECO:0000313" key="5">
    <source>
        <dbReference type="Proteomes" id="UP000651085"/>
    </source>
</evidence>
<feature type="domain" description="Phage tail tape measure protein" evidence="3">
    <location>
        <begin position="322"/>
        <end position="490"/>
    </location>
</feature>
<keyword evidence="5" id="KW-1185">Reference proteome</keyword>
<reference evidence="4" key="1">
    <citation type="submission" date="2020-08" db="EMBL/GenBank/DDBJ databases">
        <title>Genome public.</title>
        <authorList>
            <person name="Liu C."/>
            <person name="Sun Q."/>
        </authorList>
    </citation>
    <scope>NUCLEOTIDE SEQUENCE</scope>
    <source>
        <strain evidence="4">N12</strain>
    </source>
</reference>
<proteinExistence type="predicted"/>
<dbReference type="NCBIfam" id="TIGR01760">
    <property type="entry name" value="tape_meas_TP901"/>
    <property type="match status" value="1"/>
</dbReference>
<evidence type="ECO:0000256" key="1">
    <source>
        <dbReference type="ARBA" id="ARBA00022612"/>
    </source>
</evidence>
<feature type="coiled-coil region" evidence="2">
    <location>
        <begin position="1172"/>
        <end position="1206"/>
    </location>
</feature>
<dbReference type="RefSeq" id="WP_262435645.1">
    <property type="nucleotide sequence ID" value="NZ_JACRTF010000001.1"/>
</dbReference>
<comment type="caution">
    <text evidence="4">The sequence shown here is derived from an EMBL/GenBank/DDBJ whole genome shotgun (WGS) entry which is preliminary data.</text>
</comment>